<dbReference type="EnsemblPlants" id="Pp3c17_13640V3.1">
    <property type="protein sequence ID" value="Pp3c17_13640V3.1"/>
    <property type="gene ID" value="Pp3c17_13640"/>
</dbReference>
<reference evidence="2 4" key="2">
    <citation type="journal article" date="2018" name="Plant J.">
        <title>The Physcomitrella patens chromosome-scale assembly reveals moss genome structure and evolution.</title>
        <authorList>
            <person name="Lang D."/>
            <person name="Ullrich K.K."/>
            <person name="Murat F."/>
            <person name="Fuchs J."/>
            <person name="Jenkins J."/>
            <person name="Haas F.B."/>
            <person name="Piednoel M."/>
            <person name="Gundlach H."/>
            <person name="Van Bel M."/>
            <person name="Meyberg R."/>
            <person name="Vives C."/>
            <person name="Morata J."/>
            <person name="Symeonidi A."/>
            <person name="Hiss M."/>
            <person name="Muchero W."/>
            <person name="Kamisugi Y."/>
            <person name="Saleh O."/>
            <person name="Blanc G."/>
            <person name="Decker E.L."/>
            <person name="van Gessel N."/>
            <person name="Grimwood J."/>
            <person name="Hayes R.D."/>
            <person name="Graham S.W."/>
            <person name="Gunter L.E."/>
            <person name="McDaniel S.F."/>
            <person name="Hoernstein S.N.W."/>
            <person name="Larsson A."/>
            <person name="Li F.W."/>
            <person name="Perroud P.F."/>
            <person name="Phillips J."/>
            <person name="Ranjan P."/>
            <person name="Rokshar D.S."/>
            <person name="Rothfels C.J."/>
            <person name="Schneider L."/>
            <person name="Shu S."/>
            <person name="Stevenson D.W."/>
            <person name="Thummler F."/>
            <person name="Tillich M."/>
            <person name="Villarreal Aguilar J.C."/>
            <person name="Widiez T."/>
            <person name="Wong G.K."/>
            <person name="Wymore A."/>
            <person name="Zhang Y."/>
            <person name="Zimmer A.D."/>
            <person name="Quatrano R.S."/>
            <person name="Mayer K.F.X."/>
            <person name="Goodstein D."/>
            <person name="Casacuberta J.M."/>
            <person name="Vandepoele K."/>
            <person name="Reski R."/>
            <person name="Cuming A.C."/>
            <person name="Tuskan G.A."/>
            <person name="Maumus F."/>
            <person name="Salse J."/>
            <person name="Schmutz J."/>
            <person name="Rensing S.A."/>
        </authorList>
    </citation>
    <scope>NUCLEOTIDE SEQUENCE [LARGE SCALE GENOMIC DNA]</scope>
    <source>
        <strain evidence="3 4">cv. Gransden 2004</strain>
    </source>
</reference>
<accession>A0A2K1J3S3</accession>
<organism evidence="2">
    <name type="scientific">Physcomitrium patens</name>
    <name type="common">Spreading-leaved earth moss</name>
    <name type="synonym">Physcomitrella patens</name>
    <dbReference type="NCBI Taxonomy" id="3218"/>
    <lineage>
        <taxon>Eukaryota</taxon>
        <taxon>Viridiplantae</taxon>
        <taxon>Streptophyta</taxon>
        <taxon>Embryophyta</taxon>
        <taxon>Bryophyta</taxon>
        <taxon>Bryophytina</taxon>
        <taxon>Bryopsida</taxon>
        <taxon>Funariidae</taxon>
        <taxon>Funariales</taxon>
        <taxon>Funariaceae</taxon>
        <taxon>Physcomitrium</taxon>
    </lineage>
</organism>
<dbReference type="Gene3D" id="1.25.40.10">
    <property type="entry name" value="Tetratricopeptide repeat domain"/>
    <property type="match status" value="1"/>
</dbReference>
<dbReference type="RefSeq" id="XP_024400899.1">
    <property type="nucleotide sequence ID" value="XM_024545131.2"/>
</dbReference>
<sequence>MAAGSSSRRLTKECFHRLVGLGSILAGVRVAPLSLQSSVKSAGLCHAAENVRKICPQSAWQVQRIEVDFVDPKVKHNGQQRWYARNDSEKAKPDADSIATEMIKYAASCRSNESAHVEAIRVLEQGRTFLLNEGSSAAPAAGRVLLTLATFHCDRGECTDAVEALQVASDLKSAGLGLRVAALEALAGLCLRLHEEGSALKYAHSCGQLVMAAGDSVPKEELVELQFRSKAVALLPASVCARHGAADTQLFEDVPKRLEEDCHRAAGVAVGMLSVAQCAHIGGYLKIAGDLYRRTISILQNSKESSSKVTLASCAMTPEEVQVGALAGLGQLACHVGDFDEAESKITEALTQAEKINGDKHPRVGIILACLADVYARRGKVMGSGDSFIIAEGLYRRCQDYLRSPSIDVPDTGKIVDLVDVMCLSRARYAEIIHKFPNRDEEADKIQKWASKMWKGPRPLLDLMKVDSARTVVKEKGEAPEDVQADETKPPSVGSTKGHVVIDVRLGRVMWKVE</sequence>
<dbReference type="PaxDb" id="3218-PP1S98_26V6.2"/>
<protein>
    <recommendedName>
        <fullName evidence="5">MalT-like TPR region domain-containing protein</fullName>
    </recommendedName>
</protein>
<dbReference type="Pfam" id="PF13424">
    <property type="entry name" value="TPR_12"/>
    <property type="match status" value="1"/>
</dbReference>
<dbReference type="RefSeq" id="XP_024400900.1">
    <property type="nucleotide sequence ID" value="XM_024545132.2"/>
</dbReference>
<dbReference type="PANTHER" id="PTHR47868:SF2">
    <property type="entry name" value="OS05G0457700 PROTEIN"/>
    <property type="match status" value="1"/>
</dbReference>
<dbReference type="AlphaFoldDB" id="A0A2K1J3S3"/>
<dbReference type="EMBL" id="ABEU02000017">
    <property type="protein sequence ID" value="PNR36185.1"/>
    <property type="molecule type" value="Genomic_DNA"/>
</dbReference>
<dbReference type="EnsemblPlants" id="Pp3c17_13640V3.2">
    <property type="protein sequence ID" value="Pp3c17_13640V3.2"/>
    <property type="gene ID" value="Pp3c17_13640"/>
</dbReference>
<reference evidence="2 4" key="1">
    <citation type="journal article" date="2008" name="Science">
        <title>The Physcomitrella genome reveals evolutionary insights into the conquest of land by plants.</title>
        <authorList>
            <person name="Rensing S."/>
            <person name="Lang D."/>
            <person name="Zimmer A."/>
            <person name="Terry A."/>
            <person name="Salamov A."/>
            <person name="Shapiro H."/>
            <person name="Nishiyama T."/>
            <person name="Perroud P.-F."/>
            <person name="Lindquist E."/>
            <person name="Kamisugi Y."/>
            <person name="Tanahashi T."/>
            <person name="Sakakibara K."/>
            <person name="Fujita T."/>
            <person name="Oishi K."/>
            <person name="Shin-I T."/>
            <person name="Kuroki Y."/>
            <person name="Toyoda A."/>
            <person name="Suzuki Y."/>
            <person name="Hashimoto A."/>
            <person name="Yamaguchi K."/>
            <person name="Sugano A."/>
            <person name="Kohara Y."/>
            <person name="Fujiyama A."/>
            <person name="Anterola A."/>
            <person name="Aoki S."/>
            <person name="Ashton N."/>
            <person name="Barbazuk W.B."/>
            <person name="Barker E."/>
            <person name="Bennetzen J."/>
            <person name="Bezanilla M."/>
            <person name="Blankenship R."/>
            <person name="Cho S.H."/>
            <person name="Dutcher S."/>
            <person name="Estelle M."/>
            <person name="Fawcett J.A."/>
            <person name="Gundlach H."/>
            <person name="Hanada K."/>
            <person name="Heyl A."/>
            <person name="Hicks K.A."/>
            <person name="Hugh J."/>
            <person name="Lohr M."/>
            <person name="Mayer K."/>
            <person name="Melkozernov A."/>
            <person name="Murata T."/>
            <person name="Nelson D."/>
            <person name="Pils B."/>
            <person name="Prigge M."/>
            <person name="Reiss B."/>
            <person name="Renner T."/>
            <person name="Rombauts S."/>
            <person name="Rushton P."/>
            <person name="Sanderfoot A."/>
            <person name="Schween G."/>
            <person name="Shiu S.-H."/>
            <person name="Stueber K."/>
            <person name="Theodoulou F.L."/>
            <person name="Tu H."/>
            <person name="Van de Peer Y."/>
            <person name="Verrier P.J."/>
            <person name="Waters E."/>
            <person name="Wood A."/>
            <person name="Yang L."/>
            <person name="Cove D."/>
            <person name="Cuming A."/>
            <person name="Hasebe M."/>
            <person name="Lucas S."/>
            <person name="Mishler D.B."/>
            <person name="Reski R."/>
            <person name="Grigoriev I."/>
            <person name="Quatrano R.S."/>
            <person name="Boore J.L."/>
        </authorList>
    </citation>
    <scope>NUCLEOTIDE SEQUENCE [LARGE SCALE GENOMIC DNA]</scope>
    <source>
        <strain evidence="3 4">cv. Gransden 2004</strain>
    </source>
</reference>
<dbReference type="OrthoDB" id="1892356at2759"/>
<proteinExistence type="predicted"/>
<evidence type="ECO:0008006" key="5">
    <source>
        <dbReference type="Google" id="ProtNLM"/>
    </source>
</evidence>
<dbReference type="GeneID" id="112294556"/>
<dbReference type="Proteomes" id="UP000006727">
    <property type="component" value="Chromosome 17"/>
</dbReference>
<dbReference type="EnsemblPlants" id="Pp3c17_13640V3.3">
    <property type="protein sequence ID" value="Pp3c17_13640V3.3"/>
    <property type="gene ID" value="Pp3c17_13640"/>
</dbReference>
<evidence type="ECO:0000313" key="2">
    <source>
        <dbReference type="EMBL" id="PNR36185.1"/>
    </source>
</evidence>
<dbReference type="STRING" id="3218.A0A2K1J3S3"/>
<dbReference type="EnsemblPlants" id="Pp3c17_13640V3.5">
    <property type="protein sequence ID" value="Pp3c17_13640V3.5"/>
    <property type="gene ID" value="Pp3c17_13640"/>
</dbReference>
<evidence type="ECO:0000313" key="4">
    <source>
        <dbReference type="Proteomes" id="UP000006727"/>
    </source>
</evidence>
<evidence type="ECO:0000256" key="1">
    <source>
        <dbReference type="SAM" id="MobiDB-lite"/>
    </source>
</evidence>
<keyword evidence="4" id="KW-1185">Reference proteome</keyword>
<gene>
    <name evidence="3" type="primary">LOC112294556</name>
    <name evidence="2" type="ORF">PHYPA_022036</name>
</gene>
<dbReference type="InterPro" id="IPR011990">
    <property type="entry name" value="TPR-like_helical_dom_sf"/>
</dbReference>
<feature type="region of interest" description="Disordered" evidence="1">
    <location>
        <begin position="475"/>
        <end position="496"/>
    </location>
</feature>
<dbReference type="GO" id="GO:0005739">
    <property type="term" value="C:mitochondrion"/>
    <property type="evidence" value="ECO:0000318"/>
    <property type="project" value="GO_Central"/>
</dbReference>
<dbReference type="SUPFAM" id="SSF48452">
    <property type="entry name" value="TPR-like"/>
    <property type="match status" value="1"/>
</dbReference>
<dbReference type="OMA" id="CRSNESA"/>
<dbReference type="SMR" id="A0A2K1J3S3"/>
<dbReference type="Gramene" id="Pp3c17_13640V3.2">
    <property type="protein sequence ID" value="Pp3c17_13640V3.2"/>
    <property type="gene ID" value="Pp3c17_13640"/>
</dbReference>
<name>A0A2K1J3S3_PHYPA</name>
<reference evidence="3" key="3">
    <citation type="submission" date="2020-12" db="UniProtKB">
        <authorList>
            <consortium name="EnsemblPlants"/>
        </authorList>
    </citation>
    <scope>IDENTIFICATION</scope>
</reference>
<evidence type="ECO:0000313" key="3">
    <source>
        <dbReference type="EnsemblPlants" id="Pp3c17_13640V3.1"/>
    </source>
</evidence>
<dbReference type="Gramene" id="Pp3c17_13640V3.5">
    <property type="protein sequence ID" value="Pp3c17_13640V3.5"/>
    <property type="gene ID" value="Pp3c17_13640"/>
</dbReference>
<dbReference type="PANTHER" id="PTHR47868">
    <property type="entry name" value="OS05G0457700 PROTEIN"/>
    <property type="match status" value="1"/>
</dbReference>
<dbReference type="Gramene" id="Pp3c17_13640V3.1">
    <property type="protein sequence ID" value="Pp3c17_13640V3.1"/>
    <property type="gene ID" value="Pp3c17_13640"/>
</dbReference>
<dbReference type="Gramene" id="Pp3c17_13640V3.3">
    <property type="protein sequence ID" value="Pp3c17_13640V3.3"/>
    <property type="gene ID" value="Pp3c17_13640"/>
</dbReference>